<dbReference type="Proteomes" id="UP000218151">
    <property type="component" value="Unassembled WGS sequence"/>
</dbReference>
<dbReference type="InterPro" id="IPR036895">
    <property type="entry name" value="Uracil-DNA_glycosylase-like_sf"/>
</dbReference>
<dbReference type="Pfam" id="PF03167">
    <property type="entry name" value="UDG"/>
    <property type="match status" value="1"/>
</dbReference>
<dbReference type="OrthoDB" id="64750at2"/>
<accession>A0A2A2SBW1</accession>
<organism evidence="2 3">
    <name type="scientific">Sphingomonas lenta</name>
    <dbReference type="NCBI Taxonomy" id="1141887"/>
    <lineage>
        <taxon>Bacteria</taxon>
        <taxon>Pseudomonadati</taxon>
        <taxon>Pseudomonadota</taxon>
        <taxon>Alphaproteobacteria</taxon>
        <taxon>Sphingomonadales</taxon>
        <taxon>Sphingomonadaceae</taxon>
        <taxon>Sphingomonas</taxon>
    </lineage>
</organism>
<dbReference type="Gene3D" id="3.40.470.10">
    <property type="entry name" value="Uracil-DNA glycosylase-like domain"/>
    <property type="match status" value="1"/>
</dbReference>
<gene>
    <name evidence="2" type="ORF">CKY28_16130</name>
</gene>
<dbReference type="SUPFAM" id="SSF52141">
    <property type="entry name" value="Uracil-DNA glycosylase-like"/>
    <property type="match status" value="1"/>
</dbReference>
<evidence type="ECO:0000259" key="1">
    <source>
        <dbReference type="Pfam" id="PF03167"/>
    </source>
</evidence>
<name>A0A2A2SBW1_9SPHN</name>
<keyword evidence="3" id="KW-1185">Reference proteome</keyword>
<protein>
    <submittedName>
        <fullName evidence="2">Uracil-DNA glycosylase</fullName>
    </submittedName>
</protein>
<dbReference type="EMBL" id="NSLI01000005">
    <property type="protein sequence ID" value="PAX06662.1"/>
    <property type="molecule type" value="Genomic_DNA"/>
</dbReference>
<comment type="caution">
    <text evidence="2">The sequence shown here is derived from an EMBL/GenBank/DDBJ whole genome shotgun (WGS) entry which is preliminary data.</text>
</comment>
<evidence type="ECO:0000313" key="2">
    <source>
        <dbReference type="EMBL" id="PAX06662.1"/>
    </source>
</evidence>
<reference evidence="3" key="1">
    <citation type="submission" date="2017-09" db="EMBL/GenBank/DDBJ databases">
        <authorList>
            <person name="Feng G."/>
            <person name="Zhu H."/>
        </authorList>
    </citation>
    <scope>NUCLEOTIDE SEQUENCE [LARGE SCALE GENOMIC DNA]</scope>
    <source>
        <strain evidence="3">1PNM-20</strain>
    </source>
</reference>
<sequence>MAPLERFRDALVADGRAVLHFDPLDGGVEARVLILLETPGAGMTDDRMVSRDNPSGTSRNLVRFSEAAGLRREDTVLWNVVPWVVHAPGTANRPLRRREIAEGLTMLPGLLALLPRLRAAVLLGRPASQAEPVVRAARPKLPVFTAPHPSPTIVCTHPSVGERIVAALSAAAALVEGNESKGMSA</sequence>
<dbReference type="InterPro" id="IPR005122">
    <property type="entry name" value="Uracil-DNA_glycosylase-like"/>
</dbReference>
<feature type="domain" description="Uracil-DNA glycosylase-like" evidence="1">
    <location>
        <begin position="28"/>
        <end position="154"/>
    </location>
</feature>
<proteinExistence type="predicted"/>
<dbReference type="AlphaFoldDB" id="A0A2A2SBW1"/>
<evidence type="ECO:0000313" key="3">
    <source>
        <dbReference type="Proteomes" id="UP000218151"/>
    </source>
</evidence>